<dbReference type="Pfam" id="PF01546">
    <property type="entry name" value="Peptidase_M20"/>
    <property type="match status" value="1"/>
</dbReference>
<keyword evidence="5" id="KW-1185">Reference proteome</keyword>
<dbReference type="CDD" id="cd05672">
    <property type="entry name" value="M20_ACY1L2-like"/>
    <property type="match status" value="1"/>
</dbReference>
<reference evidence="4 5" key="1">
    <citation type="submission" date="2016-12" db="EMBL/GenBank/DDBJ databases">
        <title>The genomes of Aspergillus section Nigri reveals drivers in fungal speciation.</title>
        <authorList>
            <consortium name="DOE Joint Genome Institute"/>
            <person name="Vesth T.C."/>
            <person name="Nybo J."/>
            <person name="Theobald S."/>
            <person name="Brandl J."/>
            <person name="Frisvad J.C."/>
            <person name="Nielsen K.F."/>
            <person name="Lyhne E.K."/>
            <person name="Kogle M.E."/>
            <person name="Kuo A."/>
            <person name="Riley R."/>
            <person name="Clum A."/>
            <person name="Nolan M."/>
            <person name="Lipzen A."/>
            <person name="Salamov A."/>
            <person name="Henrissat B."/>
            <person name="Wiebenga A."/>
            <person name="De Vries R.P."/>
            <person name="Grigoriev I.V."/>
            <person name="Mortensen U.H."/>
            <person name="Andersen M.R."/>
            <person name="Baker S.E."/>
        </authorList>
    </citation>
    <scope>NUCLEOTIDE SEQUENCE [LARGE SCALE GENOMIC DNA]</scope>
    <source>
        <strain evidence="4 5">CBS 117.55</strain>
    </source>
</reference>
<dbReference type="PANTHER" id="PTHR30575:SF8">
    <property type="entry name" value="PEPTIDASE M20 DOMAIN-CONTAINING PROTEIN 2"/>
    <property type="match status" value="1"/>
</dbReference>
<dbReference type="InterPro" id="IPR017439">
    <property type="entry name" value="Amidohydrolase"/>
</dbReference>
<evidence type="ECO:0000256" key="2">
    <source>
        <dbReference type="PIRNR" id="PIRNR037226"/>
    </source>
</evidence>
<dbReference type="InterPro" id="IPR011650">
    <property type="entry name" value="Peptidase_M20_dimer"/>
</dbReference>
<dbReference type="AlphaFoldDB" id="A0A317VNB4"/>
<dbReference type="InterPro" id="IPR052030">
    <property type="entry name" value="Peptidase_M20/M20A_hydrolases"/>
</dbReference>
<dbReference type="Gene3D" id="3.40.630.10">
    <property type="entry name" value="Zn peptidases"/>
    <property type="match status" value="1"/>
</dbReference>
<accession>A0A317VNB4</accession>
<dbReference type="Gene3D" id="3.30.70.360">
    <property type="match status" value="1"/>
</dbReference>
<dbReference type="PANTHER" id="PTHR30575">
    <property type="entry name" value="PEPTIDASE M20"/>
    <property type="match status" value="1"/>
</dbReference>
<name>A0A317VNB4_9EURO</name>
<dbReference type="STRING" id="1448321.A0A317VNB4"/>
<evidence type="ECO:0000313" key="5">
    <source>
        <dbReference type="Proteomes" id="UP000247233"/>
    </source>
</evidence>
<dbReference type="OrthoDB" id="6119954at2759"/>
<dbReference type="GeneID" id="37063560"/>
<comment type="caution">
    <text evidence="4">The sequence shown here is derived from an EMBL/GenBank/DDBJ whole genome shotgun (WGS) entry which is preliminary data.</text>
</comment>
<protein>
    <recommendedName>
        <fullName evidence="2">Peptidase M20 domain-containing protein 2</fullName>
    </recommendedName>
</protein>
<feature type="domain" description="Peptidase M20 dimerisation" evidence="3">
    <location>
        <begin position="185"/>
        <end position="277"/>
    </location>
</feature>
<dbReference type="Pfam" id="PF07687">
    <property type="entry name" value="M20_dimer"/>
    <property type="match status" value="1"/>
</dbReference>
<comment type="similarity">
    <text evidence="1 2">Belongs to the peptidase M20A family.</text>
</comment>
<dbReference type="InterPro" id="IPR036264">
    <property type="entry name" value="Bact_exopeptidase_dim_dom"/>
</dbReference>
<evidence type="ECO:0000313" key="4">
    <source>
        <dbReference type="EMBL" id="PWY74342.1"/>
    </source>
</evidence>
<dbReference type="NCBIfam" id="TIGR01891">
    <property type="entry name" value="amidohydrolases"/>
    <property type="match status" value="1"/>
</dbReference>
<organism evidence="4 5">
    <name type="scientific">Aspergillus heteromorphus CBS 117.55</name>
    <dbReference type="NCBI Taxonomy" id="1448321"/>
    <lineage>
        <taxon>Eukaryota</taxon>
        <taxon>Fungi</taxon>
        <taxon>Dikarya</taxon>
        <taxon>Ascomycota</taxon>
        <taxon>Pezizomycotina</taxon>
        <taxon>Eurotiomycetes</taxon>
        <taxon>Eurotiomycetidae</taxon>
        <taxon>Eurotiales</taxon>
        <taxon>Aspergillaceae</taxon>
        <taxon>Aspergillus</taxon>
        <taxon>Aspergillus subgen. Circumdati</taxon>
    </lineage>
</organism>
<dbReference type="InterPro" id="IPR017144">
    <property type="entry name" value="Xaa-Arg_dipeptidase"/>
</dbReference>
<evidence type="ECO:0000259" key="3">
    <source>
        <dbReference type="Pfam" id="PF07687"/>
    </source>
</evidence>
<dbReference type="SUPFAM" id="SSF53187">
    <property type="entry name" value="Zn-dependent exopeptidases"/>
    <property type="match status" value="1"/>
</dbReference>
<dbReference type="VEuPathDB" id="FungiDB:BO70DRAFT_341179"/>
<proteinExistence type="inferred from homology"/>
<dbReference type="SUPFAM" id="SSF55031">
    <property type="entry name" value="Bacterial exopeptidase dimerisation domain"/>
    <property type="match status" value="1"/>
</dbReference>
<sequence>MSLLDTVRTHIASAIDTDAEPLRQLNRDIHSHPETAYEEVYAHDTLATFLESRNWAVTRHAYGLATSFEAETSTSTTGPIVVFCAEYDALPGIGHGCGHNLIATSSIAAFLSLSSAIRQLDIPARVRILGTPAEEGGGGKAKLIDAGAFSDPDIVAAIMAHPISLHGLPDGYQGISGFRTVASHKLRVEYRGKGAHAGGDPWNGKNALDAAVGAYNNISLLRQQIQPDERIHGVIESGGSVPNVIPDYTRMNWYIRSPTTARADDLLVRAKACFEAAGIATGCEVNYIMAPTYKDLVLNDTFCAVYKQEMAVLERTILLKQETTATVSTDMGNVSHVVPSFHGVFGIPTPPNIPGHHPEFAKAAALDEAHEEAILTARGMAMLGWSVLVQAR</sequence>
<dbReference type="GO" id="GO:0016805">
    <property type="term" value="F:dipeptidase activity"/>
    <property type="evidence" value="ECO:0007669"/>
    <property type="project" value="InterPro"/>
</dbReference>
<evidence type="ECO:0000256" key="1">
    <source>
        <dbReference type="ARBA" id="ARBA00006247"/>
    </source>
</evidence>
<dbReference type="Proteomes" id="UP000247233">
    <property type="component" value="Unassembled WGS sequence"/>
</dbReference>
<gene>
    <name evidence="4" type="ORF">BO70DRAFT_341179</name>
</gene>
<dbReference type="FunFam" id="3.30.70.360:FF:000004">
    <property type="entry name" value="Peptidase M20 domain-containing protein 2"/>
    <property type="match status" value="1"/>
</dbReference>
<dbReference type="EMBL" id="MSFL01000023">
    <property type="protein sequence ID" value="PWY74342.1"/>
    <property type="molecule type" value="Genomic_DNA"/>
</dbReference>
<dbReference type="InterPro" id="IPR002933">
    <property type="entry name" value="Peptidase_M20"/>
</dbReference>
<dbReference type="PIRSF" id="PIRSF037226">
    <property type="entry name" value="Amidohydrolase_ACY1L2_prd"/>
    <property type="match status" value="1"/>
</dbReference>
<dbReference type="RefSeq" id="XP_025396989.1">
    <property type="nucleotide sequence ID" value="XM_025541323.1"/>
</dbReference>